<gene>
    <name evidence="2" type="ORF">AVDCRST_MAG13-2832</name>
</gene>
<sequence>CRPICCIASGGPTSPGRRRWSPWWACWPPGRASRRRPRTSRRAPPCPRRWSRGRRRSRPPRSWR</sequence>
<feature type="non-terminal residue" evidence="2">
    <location>
        <position position="1"/>
    </location>
</feature>
<dbReference type="AlphaFoldDB" id="A0A6J4T2C9"/>
<feature type="compositionally biased region" description="Basic residues" evidence="1">
    <location>
        <begin position="49"/>
        <end position="64"/>
    </location>
</feature>
<protein>
    <submittedName>
        <fullName evidence="2">Uncharacterized protein</fullName>
    </submittedName>
</protein>
<reference evidence="2" key="1">
    <citation type="submission" date="2020-02" db="EMBL/GenBank/DDBJ databases">
        <authorList>
            <person name="Meier V. D."/>
        </authorList>
    </citation>
    <scope>NUCLEOTIDE SEQUENCE</scope>
    <source>
        <strain evidence="2">AVDCRST_MAG13</strain>
    </source>
</reference>
<evidence type="ECO:0000256" key="1">
    <source>
        <dbReference type="SAM" id="MobiDB-lite"/>
    </source>
</evidence>
<organism evidence="2">
    <name type="scientific">uncultured Solirubrobacteraceae bacterium</name>
    <dbReference type="NCBI Taxonomy" id="1162706"/>
    <lineage>
        <taxon>Bacteria</taxon>
        <taxon>Bacillati</taxon>
        <taxon>Actinomycetota</taxon>
        <taxon>Thermoleophilia</taxon>
        <taxon>Solirubrobacterales</taxon>
        <taxon>Solirubrobacteraceae</taxon>
        <taxon>environmental samples</taxon>
    </lineage>
</organism>
<dbReference type="EMBL" id="CADCVO010000448">
    <property type="protein sequence ID" value="CAA9511358.1"/>
    <property type="molecule type" value="Genomic_DNA"/>
</dbReference>
<accession>A0A6J4T2C9</accession>
<proteinExistence type="predicted"/>
<name>A0A6J4T2C9_9ACTN</name>
<feature type="region of interest" description="Disordered" evidence="1">
    <location>
        <begin position="29"/>
        <end position="64"/>
    </location>
</feature>
<feature type="non-terminal residue" evidence="2">
    <location>
        <position position="64"/>
    </location>
</feature>
<evidence type="ECO:0000313" key="2">
    <source>
        <dbReference type="EMBL" id="CAA9511358.1"/>
    </source>
</evidence>
<feature type="compositionally biased region" description="Basic residues" evidence="1">
    <location>
        <begin position="32"/>
        <end position="41"/>
    </location>
</feature>